<name>A0A0M1NKD2_9BACL</name>
<gene>
    <name evidence="2" type="ORF">AM231_17700</name>
</gene>
<dbReference type="InterPro" id="IPR025618">
    <property type="entry name" value="YtpI"/>
</dbReference>
<keyword evidence="1" id="KW-0812">Transmembrane</keyword>
<keyword evidence="3" id="KW-1185">Reference proteome</keyword>
<dbReference type="Pfam" id="PF14007">
    <property type="entry name" value="YtpI"/>
    <property type="match status" value="1"/>
</dbReference>
<feature type="transmembrane region" description="Helical" evidence="1">
    <location>
        <begin position="6"/>
        <end position="25"/>
    </location>
</feature>
<dbReference type="PATRIC" id="fig|1705565.3.peg.5472"/>
<comment type="caution">
    <text evidence="2">The sequence shown here is derived from an EMBL/GenBank/DDBJ whole genome shotgun (WGS) entry which is preliminary data.</text>
</comment>
<reference evidence="3" key="1">
    <citation type="submission" date="2015-08" db="EMBL/GenBank/DDBJ databases">
        <title>Genome sequencing project for genomic taxonomy and phylogenomics of Bacillus-like bacteria.</title>
        <authorList>
            <person name="Liu B."/>
            <person name="Wang J."/>
            <person name="Zhu Y."/>
            <person name="Liu G."/>
            <person name="Chen Q."/>
            <person name="Chen Z."/>
            <person name="Lan J."/>
            <person name="Che J."/>
            <person name="Ge C."/>
            <person name="Shi H."/>
            <person name="Pan Z."/>
            <person name="Liu X."/>
        </authorList>
    </citation>
    <scope>NUCLEOTIDE SEQUENCE [LARGE SCALE GENOMIC DNA]</scope>
    <source>
        <strain evidence="3">FJAT-22460</strain>
    </source>
</reference>
<proteinExistence type="predicted"/>
<dbReference type="RefSeq" id="WP_054404261.1">
    <property type="nucleotide sequence ID" value="NZ_LIUT01000003.1"/>
</dbReference>
<dbReference type="AlphaFoldDB" id="A0A0M1NKD2"/>
<dbReference type="EMBL" id="LIUT01000003">
    <property type="protein sequence ID" value="KOR82651.1"/>
    <property type="molecule type" value="Genomic_DNA"/>
</dbReference>
<evidence type="ECO:0000256" key="1">
    <source>
        <dbReference type="SAM" id="Phobius"/>
    </source>
</evidence>
<dbReference type="Proteomes" id="UP000036932">
    <property type="component" value="Unassembled WGS sequence"/>
</dbReference>
<feature type="transmembrane region" description="Helical" evidence="1">
    <location>
        <begin position="37"/>
        <end position="62"/>
    </location>
</feature>
<evidence type="ECO:0008006" key="4">
    <source>
        <dbReference type="Google" id="ProtNLM"/>
    </source>
</evidence>
<organism evidence="2 3">
    <name type="scientific">Paenibacillus solani</name>
    <dbReference type="NCBI Taxonomy" id="1705565"/>
    <lineage>
        <taxon>Bacteria</taxon>
        <taxon>Bacillati</taxon>
        <taxon>Bacillota</taxon>
        <taxon>Bacilli</taxon>
        <taxon>Bacillales</taxon>
        <taxon>Paenibacillaceae</taxon>
        <taxon>Paenibacillus</taxon>
    </lineage>
</organism>
<keyword evidence="1" id="KW-0472">Membrane</keyword>
<protein>
    <recommendedName>
        <fullName evidence="4">YtpI-like protein</fullName>
    </recommendedName>
</protein>
<accession>A0A0M1NKD2</accession>
<dbReference type="OrthoDB" id="2990512at2"/>
<keyword evidence="1" id="KW-1133">Transmembrane helix</keyword>
<sequence length="105" mass="11607">MLTVIHYILYIILVLSVIAAALYSIRARRTADPADRGIYMSMMNICMGMMLISLSLVCMFLFSGSTPAVIVEAVFLVLGAFNIFAGIRSRTYYSRLKNSQAAKAN</sequence>
<feature type="transmembrane region" description="Helical" evidence="1">
    <location>
        <begin position="68"/>
        <end position="87"/>
    </location>
</feature>
<evidence type="ECO:0000313" key="2">
    <source>
        <dbReference type="EMBL" id="KOR82651.1"/>
    </source>
</evidence>
<evidence type="ECO:0000313" key="3">
    <source>
        <dbReference type="Proteomes" id="UP000036932"/>
    </source>
</evidence>